<reference evidence="2" key="5">
    <citation type="submission" date="2018-04" db="UniProtKB">
        <authorList>
            <consortium name="EnsemblFungi"/>
        </authorList>
    </citation>
    <scope>IDENTIFICATION</scope>
    <source>
        <strain evidence="2">R3-111a-1</strain>
    </source>
</reference>
<evidence type="ECO:0000313" key="1">
    <source>
        <dbReference type="EMBL" id="EJT74580.1"/>
    </source>
</evidence>
<proteinExistence type="predicted"/>
<dbReference type="HOGENOM" id="CLU_412214_0_0_1"/>
<dbReference type="eggNOG" id="ENOG502T4E0">
    <property type="taxonomic scope" value="Eukaryota"/>
</dbReference>
<dbReference type="Proteomes" id="UP000006039">
    <property type="component" value="Unassembled WGS sequence"/>
</dbReference>
<dbReference type="STRING" id="644352.J3P4I3"/>
<dbReference type="EMBL" id="GL385398">
    <property type="protein sequence ID" value="EJT74580.1"/>
    <property type="molecule type" value="Genomic_DNA"/>
</dbReference>
<dbReference type="AlphaFoldDB" id="J3P4I3"/>
<dbReference type="EnsemblFungi" id="EJT74580">
    <property type="protein sequence ID" value="EJT74580"/>
    <property type="gene ID" value="GGTG_08420"/>
</dbReference>
<dbReference type="GeneID" id="20348878"/>
<dbReference type="VEuPathDB" id="FungiDB:GGTG_08420"/>
<reference evidence="3" key="1">
    <citation type="submission" date="2010-07" db="EMBL/GenBank/DDBJ databases">
        <title>The genome sequence of Gaeumannomyces graminis var. tritici strain R3-111a-1.</title>
        <authorList>
            <consortium name="The Broad Institute Genome Sequencing Platform"/>
            <person name="Ma L.-J."/>
            <person name="Dead R."/>
            <person name="Young S."/>
            <person name="Zeng Q."/>
            <person name="Koehrsen M."/>
            <person name="Alvarado L."/>
            <person name="Berlin A."/>
            <person name="Chapman S.B."/>
            <person name="Chen Z."/>
            <person name="Freedman E."/>
            <person name="Gellesch M."/>
            <person name="Goldberg J."/>
            <person name="Griggs A."/>
            <person name="Gujja S."/>
            <person name="Heilman E.R."/>
            <person name="Heiman D."/>
            <person name="Hepburn T."/>
            <person name="Howarth C."/>
            <person name="Jen D."/>
            <person name="Larson L."/>
            <person name="Mehta T."/>
            <person name="Neiman D."/>
            <person name="Pearson M."/>
            <person name="Roberts A."/>
            <person name="Saif S."/>
            <person name="Shea T."/>
            <person name="Shenoy N."/>
            <person name="Sisk P."/>
            <person name="Stolte C."/>
            <person name="Sykes S."/>
            <person name="Walk T."/>
            <person name="White J."/>
            <person name="Yandava C."/>
            <person name="Haas B."/>
            <person name="Nusbaum C."/>
            <person name="Birren B."/>
        </authorList>
    </citation>
    <scope>NUCLEOTIDE SEQUENCE [LARGE SCALE GENOMIC DNA]</scope>
    <source>
        <strain evidence="3">R3-111a-1</strain>
    </source>
</reference>
<evidence type="ECO:0008006" key="4">
    <source>
        <dbReference type="Google" id="ProtNLM"/>
    </source>
</evidence>
<dbReference type="OrthoDB" id="270167at2759"/>
<name>J3P4I3_GAET3</name>
<gene>
    <name evidence="2" type="primary">20348878</name>
    <name evidence="1" type="ORF">GGTG_08420</name>
</gene>
<keyword evidence="3" id="KW-1185">Reference proteome</keyword>
<accession>J3P4I3</accession>
<reference evidence="1" key="2">
    <citation type="submission" date="2010-07" db="EMBL/GenBank/DDBJ databases">
        <authorList>
            <consortium name="The Broad Institute Genome Sequencing Platform"/>
            <consortium name="Broad Institute Genome Sequencing Center for Infectious Disease"/>
            <person name="Ma L.-J."/>
            <person name="Dead R."/>
            <person name="Young S."/>
            <person name="Zeng Q."/>
            <person name="Koehrsen M."/>
            <person name="Alvarado L."/>
            <person name="Berlin A."/>
            <person name="Chapman S.B."/>
            <person name="Chen Z."/>
            <person name="Freedman E."/>
            <person name="Gellesch M."/>
            <person name="Goldberg J."/>
            <person name="Griggs A."/>
            <person name="Gujja S."/>
            <person name="Heilman E.R."/>
            <person name="Heiman D."/>
            <person name="Hepburn T."/>
            <person name="Howarth C."/>
            <person name="Jen D."/>
            <person name="Larson L."/>
            <person name="Mehta T."/>
            <person name="Neiman D."/>
            <person name="Pearson M."/>
            <person name="Roberts A."/>
            <person name="Saif S."/>
            <person name="Shea T."/>
            <person name="Shenoy N."/>
            <person name="Sisk P."/>
            <person name="Stolte C."/>
            <person name="Sykes S."/>
            <person name="Walk T."/>
            <person name="White J."/>
            <person name="Yandava C."/>
            <person name="Haas B."/>
            <person name="Nusbaum C."/>
            <person name="Birren B."/>
        </authorList>
    </citation>
    <scope>NUCLEOTIDE SEQUENCE</scope>
    <source>
        <strain evidence="1">R3-111a-1</strain>
    </source>
</reference>
<reference evidence="1" key="3">
    <citation type="submission" date="2010-09" db="EMBL/GenBank/DDBJ databases">
        <title>Annotation of Gaeumannomyces graminis var. tritici R3-111a-1.</title>
        <authorList>
            <consortium name="The Broad Institute Genome Sequencing Platform"/>
            <person name="Ma L.-J."/>
            <person name="Dead R."/>
            <person name="Young S.K."/>
            <person name="Zeng Q."/>
            <person name="Gargeya S."/>
            <person name="Fitzgerald M."/>
            <person name="Haas B."/>
            <person name="Abouelleil A."/>
            <person name="Alvarado L."/>
            <person name="Arachchi H.M."/>
            <person name="Berlin A."/>
            <person name="Brown A."/>
            <person name="Chapman S.B."/>
            <person name="Chen Z."/>
            <person name="Dunbar C."/>
            <person name="Freedman E."/>
            <person name="Gearin G."/>
            <person name="Gellesch M."/>
            <person name="Goldberg J."/>
            <person name="Griggs A."/>
            <person name="Gujja S."/>
            <person name="Heiman D."/>
            <person name="Howarth C."/>
            <person name="Larson L."/>
            <person name="Lui A."/>
            <person name="MacDonald P.J.P."/>
            <person name="Mehta T."/>
            <person name="Montmayeur A."/>
            <person name="Murphy C."/>
            <person name="Neiman D."/>
            <person name="Pearson M."/>
            <person name="Priest M."/>
            <person name="Roberts A."/>
            <person name="Saif S."/>
            <person name="Shea T."/>
            <person name="Shenoy N."/>
            <person name="Sisk P."/>
            <person name="Stolte C."/>
            <person name="Sykes S."/>
            <person name="Yandava C."/>
            <person name="Wortman J."/>
            <person name="Nusbaum C."/>
            <person name="Birren B."/>
        </authorList>
    </citation>
    <scope>NUCLEOTIDE SEQUENCE</scope>
    <source>
        <strain evidence="1">R3-111a-1</strain>
    </source>
</reference>
<organism evidence="1">
    <name type="scientific">Gaeumannomyces tritici (strain R3-111a-1)</name>
    <name type="common">Wheat and barley take-all root rot fungus</name>
    <name type="synonym">Gaeumannomyces graminis var. tritici</name>
    <dbReference type="NCBI Taxonomy" id="644352"/>
    <lineage>
        <taxon>Eukaryota</taxon>
        <taxon>Fungi</taxon>
        <taxon>Dikarya</taxon>
        <taxon>Ascomycota</taxon>
        <taxon>Pezizomycotina</taxon>
        <taxon>Sordariomycetes</taxon>
        <taxon>Sordariomycetidae</taxon>
        <taxon>Magnaporthales</taxon>
        <taxon>Magnaporthaceae</taxon>
        <taxon>Gaeumannomyces</taxon>
    </lineage>
</organism>
<evidence type="ECO:0000313" key="2">
    <source>
        <dbReference type="EnsemblFungi" id="EJT74580"/>
    </source>
</evidence>
<reference evidence="2" key="4">
    <citation type="journal article" date="2015" name="G3 (Bethesda)">
        <title>Genome sequences of three phytopathogenic species of the Magnaporthaceae family of fungi.</title>
        <authorList>
            <person name="Okagaki L.H."/>
            <person name="Nunes C.C."/>
            <person name="Sailsbery J."/>
            <person name="Clay B."/>
            <person name="Brown D."/>
            <person name="John T."/>
            <person name="Oh Y."/>
            <person name="Young N."/>
            <person name="Fitzgerald M."/>
            <person name="Haas B.J."/>
            <person name="Zeng Q."/>
            <person name="Young S."/>
            <person name="Adiconis X."/>
            <person name="Fan L."/>
            <person name="Levin J.Z."/>
            <person name="Mitchell T.K."/>
            <person name="Okubara P.A."/>
            <person name="Farman M.L."/>
            <person name="Kohn L.M."/>
            <person name="Birren B."/>
            <person name="Ma L.-J."/>
            <person name="Dean R.A."/>
        </authorList>
    </citation>
    <scope>NUCLEOTIDE SEQUENCE</scope>
    <source>
        <strain evidence="2">R3-111a-1</strain>
    </source>
</reference>
<dbReference type="RefSeq" id="XP_009224524.1">
    <property type="nucleotide sequence ID" value="XM_009226260.1"/>
</dbReference>
<protein>
    <recommendedName>
        <fullName evidence="4">Fungal N-terminal domain-containing protein</fullName>
    </recommendedName>
</protein>
<sequence>MEPVSAVVGVFSLAAEVASIAAKLKAVIASYRGAPSEAARLSDTLAFLEGICLAIDRELQRSSESATRASRGEMHSLIRSALEPCRAKLAEMDRSLAALGSGSDVKSRLKFAYGKDAIKEMNGDLDRLVSRLQFSIGADVWICRLDTVTNAPGVGLCDNHVARYSSTAAPLPRSSVGAPTSAELTPGSVRPVVSRTTQQIQWYRGFLGQVEQKKTMKRTRWPEAFDRGVVDEHTVVSLSTPWLPYRLGLELRKTASTTLSYALNITHIIDLESPLGQKLHSIFIGFGKNETAKLRQLQYSLSNGELSLYSVIRLRSGREQTLLQRAINCKLPLFCAFLFDNDPQGRMLQETDPTRLEFSWGATDAQDKAADKIISRYFTAKQDILVVDAFTFLSNIFSDPASLLWTFRHLLPYSGHDSAEFIKLAWSISAIRYVTVLDFDPIHPDQSRRLALRRSLWYPLFRKLIRSGADVHGGRAYYRILDRQKCPFQVVDDVREWLSMLMNCGVDIPSYLQRERYEVFQTWDINRDFYDRHLLCWRGLTTMDFLGYDAPVWIRITDPSSHAAEVLGEFINVGGDLFHWDMSVIGGLDEWDYERLQSEEWPLVRSFKTIAAWCMEEANTNGWPSDYRKEIRRMLDAHERRLEMRWAKRGRKTKGARVAMPGAWVD</sequence>
<evidence type="ECO:0000313" key="3">
    <source>
        <dbReference type="Proteomes" id="UP000006039"/>
    </source>
</evidence>